<proteinExistence type="predicted"/>
<protein>
    <submittedName>
        <fullName evidence="1">Uncharacterized protein MANES_11G103700</fullName>
    </submittedName>
</protein>
<dbReference type="EMBL" id="GGEC01026544">
    <property type="protein sequence ID" value="MBX07028.1"/>
    <property type="molecule type" value="Transcribed_RNA"/>
</dbReference>
<accession>A0A2P2KMS1</accession>
<reference evidence="1" key="1">
    <citation type="submission" date="2018-02" db="EMBL/GenBank/DDBJ databases">
        <title>Rhizophora mucronata_Transcriptome.</title>
        <authorList>
            <person name="Meera S.P."/>
            <person name="Sreeshan A."/>
            <person name="Augustine A."/>
        </authorList>
    </citation>
    <scope>NUCLEOTIDE SEQUENCE</scope>
    <source>
        <tissue evidence="1">Leaf</tissue>
    </source>
</reference>
<sequence length="111" mass="12187">MKLAKIIILAILSHLGSTLNFLQVLEIVDLSPEVLIRGPVCMILALAIIRCLDALALIYGQVHTFCLSCSHYHIFACSFCLSYWSACSSPEMVLHGVHMKLTSCSTPLVHS</sequence>
<name>A0A2P2KMS1_RHIMU</name>
<evidence type="ECO:0000313" key="1">
    <source>
        <dbReference type="EMBL" id="MBX07028.1"/>
    </source>
</evidence>
<organism evidence="1">
    <name type="scientific">Rhizophora mucronata</name>
    <name type="common">Asiatic mangrove</name>
    <dbReference type="NCBI Taxonomy" id="61149"/>
    <lineage>
        <taxon>Eukaryota</taxon>
        <taxon>Viridiplantae</taxon>
        <taxon>Streptophyta</taxon>
        <taxon>Embryophyta</taxon>
        <taxon>Tracheophyta</taxon>
        <taxon>Spermatophyta</taxon>
        <taxon>Magnoliopsida</taxon>
        <taxon>eudicotyledons</taxon>
        <taxon>Gunneridae</taxon>
        <taxon>Pentapetalae</taxon>
        <taxon>rosids</taxon>
        <taxon>fabids</taxon>
        <taxon>Malpighiales</taxon>
        <taxon>Rhizophoraceae</taxon>
        <taxon>Rhizophora</taxon>
    </lineage>
</organism>
<dbReference type="AlphaFoldDB" id="A0A2P2KMS1"/>